<dbReference type="PROSITE" id="PS51257">
    <property type="entry name" value="PROKAR_LIPOPROTEIN"/>
    <property type="match status" value="1"/>
</dbReference>
<evidence type="ECO:0000313" key="3">
    <source>
        <dbReference type="Proteomes" id="UP000260644"/>
    </source>
</evidence>
<comment type="caution">
    <text evidence="2">The sequence shown here is derived from an EMBL/GenBank/DDBJ whole genome shotgun (WGS) entry which is preliminary data.</text>
</comment>
<feature type="chain" id="PRO_5017608529" evidence="1">
    <location>
        <begin position="21"/>
        <end position="213"/>
    </location>
</feature>
<sequence>MNKLLLAGAIALFCSATLMSCLPGRKHAPGGVAGLPERPKLPDNEYPTAGTMHLPEGFETGNAAFPFAVNYITLPVKGESKEFVFISLPNNYSDSLAGKLANNYQNIAGTLIDQWAGRNTGIMVDLRTNGKKSAKADFIVNSAKGSFPVILVWDATSIERLPLYVSMLKSVPGIQVPDSVVVNDTDLQILPDSHLTYDRLLLDEYPAIKDCFR</sequence>
<dbReference type="EMBL" id="QPMM01000001">
    <property type="protein sequence ID" value="RFS26605.1"/>
    <property type="molecule type" value="Genomic_DNA"/>
</dbReference>
<dbReference type="AlphaFoldDB" id="A0A3E1YGQ9"/>
<evidence type="ECO:0000256" key="1">
    <source>
        <dbReference type="SAM" id="SignalP"/>
    </source>
</evidence>
<dbReference type="OrthoDB" id="680981at2"/>
<gene>
    <name evidence="2" type="ORF">DVR12_02120</name>
</gene>
<keyword evidence="1" id="KW-0732">Signal</keyword>
<reference evidence="2 3" key="1">
    <citation type="submission" date="2018-07" db="EMBL/GenBank/DDBJ databases">
        <title>Chitinophaga K2CV101002-2 sp. nov., isolated from a monsoon evergreen broad-leaved forest soil.</title>
        <authorList>
            <person name="Lv Y."/>
        </authorList>
    </citation>
    <scope>NUCLEOTIDE SEQUENCE [LARGE SCALE GENOMIC DNA]</scope>
    <source>
        <strain evidence="2 3">GDMCC 1.1288</strain>
    </source>
</reference>
<protein>
    <submittedName>
        <fullName evidence="2">Uncharacterized protein</fullName>
    </submittedName>
</protein>
<accession>A0A3E1YGQ9</accession>
<dbReference type="RefSeq" id="WP_116973796.1">
    <property type="nucleotide sequence ID" value="NZ_QPMM01000001.1"/>
</dbReference>
<organism evidence="2 3">
    <name type="scientific">Chitinophaga silvatica</name>
    <dbReference type="NCBI Taxonomy" id="2282649"/>
    <lineage>
        <taxon>Bacteria</taxon>
        <taxon>Pseudomonadati</taxon>
        <taxon>Bacteroidota</taxon>
        <taxon>Chitinophagia</taxon>
        <taxon>Chitinophagales</taxon>
        <taxon>Chitinophagaceae</taxon>
        <taxon>Chitinophaga</taxon>
    </lineage>
</organism>
<proteinExistence type="predicted"/>
<dbReference type="Proteomes" id="UP000260644">
    <property type="component" value="Unassembled WGS sequence"/>
</dbReference>
<keyword evidence="3" id="KW-1185">Reference proteome</keyword>
<evidence type="ECO:0000313" key="2">
    <source>
        <dbReference type="EMBL" id="RFS26605.1"/>
    </source>
</evidence>
<feature type="signal peptide" evidence="1">
    <location>
        <begin position="1"/>
        <end position="20"/>
    </location>
</feature>
<name>A0A3E1YGQ9_9BACT</name>